<dbReference type="OrthoDB" id="8442378at2"/>
<dbReference type="RefSeq" id="WP_051883539.1">
    <property type="nucleotide sequence ID" value="NZ_APNK01000024.1"/>
</dbReference>
<evidence type="ECO:0008006" key="5">
    <source>
        <dbReference type="Google" id="ProtNLM"/>
    </source>
</evidence>
<dbReference type="AlphaFoldDB" id="A0A084IJ15"/>
<sequence>METRSLALRWFGLALCAGLSVASAAPAPAAHTSAHATRQQDTQARDTAKRHARQWDLSVSEWGRYKQLQQGIDGYRSDKLDPITLLGMHARSKVERQKYARKLAHLEHDRVQRVLNFQKAYDQAWQKLYPNTQRVHADAMAKAMDAGQRDAQRLGLNRATRASVIVRAHGCDACRRTVQQLASSHTPMDIYVVGADSDDAIRTWAKRVGLDPERVRAGDITLNHAPKRVAAQMAHASLPRVVR</sequence>
<evidence type="ECO:0000256" key="2">
    <source>
        <dbReference type="SAM" id="SignalP"/>
    </source>
</evidence>
<dbReference type="NCBIfam" id="TIGR03759">
    <property type="entry name" value="conj_TIGR03759"/>
    <property type="match status" value="1"/>
</dbReference>
<keyword evidence="4" id="KW-1185">Reference proteome</keyword>
<dbReference type="STRING" id="1304275.C41B8_13830"/>
<dbReference type="Proteomes" id="UP000028302">
    <property type="component" value="Unassembled WGS sequence"/>
</dbReference>
<gene>
    <name evidence="3" type="ORF">C41B8_13830</name>
</gene>
<feature type="chain" id="PRO_5001776654" description="Integrating conjugative element protein" evidence="2">
    <location>
        <begin position="25"/>
        <end position="243"/>
    </location>
</feature>
<feature type="region of interest" description="Disordered" evidence="1">
    <location>
        <begin position="30"/>
        <end position="50"/>
    </location>
</feature>
<evidence type="ECO:0000256" key="1">
    <source>
        <dbReference type="SAM" id="MobiDB-lite"/>
    </source>
</evidence>
<protein>
    <recommendedName>
        <fullName evidence="5">Integrating conjugative element protein</fullName>
    </recommendedName>
</protein>
<evidence type="ECO:0000313" key="3">
    <source>
        <dbReference type="EMBL" id="KEZ76699.1"/>
    </source>
</evidence>
<proteinExistence type="predicted"/>
<dbReference type="InterPro" id="IPR022293">
    <property type="entry name" value="Integrating-conj_element"/>
</dbReference>
<dbReference type="EMBL" id="APNK01000024">
    <property type="protein sequence ID" value="KEZ76699.1"/>
    <property type="molecule type" value="Genomic_DNA"/>
</dbReference>
<keyword evidence="2" id="KW-0732">Signal</keyword>
<reference evidence="3 4" key="1">
    <citation type="submission" date="2013-03" db="EMBL/GenBank/DDBJ databases">
        <title>Salinisphaera hydrothermalis C41B8 Genome Sequencing.</title>
        <authorList>
            <person name="Li C."/>
            <person name="Lai Q."/>
            <person name="Shao Z."/>
        </authorList>
    </citation>
    <scope>NUCLEOTIDE SEQUENCE [LARGE SCALE GENOMIC DNA]</scope>
    <source>
        <strain evidence="3 4">C41B8</strain>
    </source>
</reference>
<evidence type="ECO:0000313" key="4">
    <source>
        <dbReference type="Proteomes" id="UP000028302"/>
    </source>
</evidence>
<accession>A0A084IJ15</accession>
<name>A0A084IJ15_SALHC</name>
<dbReference type="eggNOG" id="COG0695">
    <property type="taxonomic scope" value="Bacteria"/>
</dbReference>
<organism evidence="3 4">
    <name type="scientific">Salinisphaera hydrothermalis (strain C41B8)</name>
    <dbReference type="NCBI Taxonomy" id="1304275"/>
    <lineage>
        <taxon>Bacteria</taxon>
        <taxon>Pseudomonadati</taxon>
        <taxon>Pseudomonadota</taxon>
        <taxon>Gammaproteobacteria</taxon>
        <taxon>Salinisphaerales</taxon>
        <taxon>Salinisphaeraceae</taxon>
        <taxon>Salinisphaera</taxon>
    </lineage>
</organism>
<comment type="caution">
    <text evidence="3">The sequence shown here is derived from an EMBL/GenBank/DDBJ whole genome shotgun (WGS) entry which is preliminary data.</text>
</comment>
<feature type="signal peptide" evidence="2">
    <location>
        <begin position="1"/>
        <end position="24"/>
    </location>
</feature>